<keyword evidence="3" id="KW-1185">Reference proteome</keyword>
<dbReference type="KEGG" id="vg:65129122"/>
<name>A0A7M1RX10_9CAUD</name>
<keyword evidence="1" id="KW-0812">Transmembrane</keyword>
<dbReference type="EMBL" id="MT774381">
    <property type="protein sequence ID" value="QOR58644.1"/>
    <property type="molecule type" value="Genomic_DNA"/>
</dbReference>
<evidence type="ECO:0000313" key="2">
    <source>
        <dbReference type="EMBL" id="QOR58644.1"/>
    </source>
</evidence>
<reference evidence="2 3" key="1">
    <citation type="submission" date="2020-07" db="EMBL/GenBank/DDBJ databases">
        <title>Taxonomic proposal: Crassvirales, a new order of highly abundant and diverse bacterial viruses.</title>
        <authorList>
            <person name="Shkoporov A.N."/>
            <person name="Stockdale S.R."/>
            <person name="Guerin E."/>
            <person name="Ross R.P."/>
            <person name="Hill C."/>
        </authorList>
    </citation>
    <scope>NUCLEOTIDE SEQUENCE [LARGE SCALE GENOMIC DNA]</scope>
</reference>
<keyword evidence="1" id="KW-0472">Membrane</keyword>
<organism evidence="2 3">
    <name type="scientific">uncultured phage cr3_1</name>
    <dbReference type="NCBI Taxonomy" id="2772065"/>
    <lineage>
        <taxon>Viruses</taxon>
        <taxon>Duplodnaviria</taxon>
        <taxon>Heunggongvirae</taxon>
        <taxon>Uroviricota</taxon>
        <taxon>Caudoviricetes</taxon>
        <taxon>Crassvirales</taxon>
        <taxon>Intestiviridae</taxon>
        <taxon>Crudevirinae</taxon>
        <taxon>Diorhovirus</taxon>
        <taxon>Diorhovirus intestinalis</taxon>
    </lineage>
</organism>
<dbReference type="RefSeq" id="YP_010110802.1">
    <property type="nucleotide sequence ID" value="NC_055874.1"/>
</dbReference>
<keyword evidence="1" id="KW-1133">Transmembrane helix</keyword>
<evidence type="ECO:0000313" key="3">
    <source>
        <dbReference type="Proteomes" id="UP000594037"/>
    </source>
</evidence>
<dbReference type="Proteomes" id="UP000594037">
    <property type="component" value="Segment"/>
</dbReference>
<dbReference type="GeneID" id="65129122"/>
<accession>A0A7M1RX10</accession>
<protein>
    <submittedName>
        <fullName evidence="2">Uncharacterized protein</fullName>
    </submittedName>
</protein>
<sequence>MNYNLIKLLTIVLLLLTFKSYCQTKEPSVYPTGELQLIGDGKCVVPIELIRKANAKLIERKGFAQIICQQDTIIRLQKLQIKEYNNIVVDMQSRIIDANKYNEELNTAIERQRKKNKILVGTTCGALAVTVLVLLIK</sequence>
<proteinExistence type="predicted"/>
<feature type="transmembrane region" description="Helical" evidence="1">
    <location>
        <begin position="118"/>
        <end position="136"/>
    </location>
</feature>
<evidence type="ECO:0000256" key="1">
    <source>
        <dbReference type="SAM" id="Phobius"/>
    </source>
</evidence>